<dbReference type="Gene3D" id="1.20.120.530">
    <property type="entry name" value="GntR ligand-binding domain-like"/>
    <property type="match status" value="1"/>
</dbReference>
<dbReference type="EMBL" id="CP127294">
    <property type="protein sequence ID" value="WIX76304.1"/>
    <property type="molecule type" value="Genomic_DNA"/>
</dbReference>
<dbReference type="AlphaFoldDB" id="A0A9Y2IAG1"/>
<proteinExistence type="predicted"/>
<dbReference type="GO" id="GO:0003677">
    <property type="term" value="F:DNA binding"/>
    <property type="evidence" value="ECO:0007669"/>
    <property type="project" value="UniProtKB-KW"/>
</dbReference>
<keyword evidence="1" id="KW-0805">Transcription regulation</keyword>
<organism evidence="5 6">
    <name type="scientific">Amycolatopsis carbonis</name>
    <dbReference type="NCBI Taxonomy" id="715471"/>
    <lineage>
        <taxon>Bacteria</taxon>
        <taxon>Bacillati</taxon>
        <taxon>Actinomycetota</taxon>
        <taxon>Actinomycetes</taxon>
        <taxon>Pseudonocardiales</taxon>
        <taxon>Pseudonocardiaceae</taxon>
        <taxon>Amycolatopsis</taxon>
    </lineage>
</organism>
<dbReference type="InterPro" id="IPR008920">
    <property type="entry name" value="TF_FadR/GntR_C"/>
</dbReference>
<reference evidence="5 6" key="1">
    <citation type="submission" date="2023-06" db="EMBL/GenBank/DDBJ databases">
        <authorList>
            <person name="Oyuntsetseg B."/>
            <person name="Kim S.B."/>
        </authorList>
    </citation>
    <scope>NUCLEOTIDE SEQUENCE [LARGE SCALE GENOMIC DNA]</scope>
    <source>
        <strain evidence="5 6">2-15</strain>
    </source>
</reference>
<sequence length="78" mass="8782">MNAAGNAVLTWLYDTLRSRQQRVAVRALEVRPERLLIIDAEHRQLVAALDAGDVETALRILNQHLRPVSEVVSPLDRT</sequence>
<keyword evidence="2" id="KW-0238">DNA-binding</keyword>
<dbReference type="RefSeq" id="WP_285967053.1">
    <property type="nucleotide sequence ID" value="NZ_CP127294.1"/>
</dbReference>
<dbReference type="SUPFAM" id="SSF48008">
    <property type="entry name" value="GntR ligand-binding domain-like"/>
    <property type="match status" value="1"/>
</dbReference>
<dbReference type="KEGG" id="acab:QRX50_33210"/>
<accession>A0A9Y2IAG1</accession>
<evidence type="ECO:0000313" key="5">
    <source>
        <dbReference type="EMBL" id="WIX76304.1"/>
    </source>
</evidence>
<evidence type="ECO:0000313" key="6">
    <source>
        <dbReference type="Proteomes" id="UP001236014"/>
    </source>
</evidence>
<gene>
    <name evidence="5" type="ORF">QRX50_33210</name>
</gene>
<keyword evidence="3" id="KW-0804">Transcription</keyword>
<dbReference type="Proteomes" id="UP001236014">
    <property type="component" value="Chromosome"/>
</dbReference>
<name>A0A9Y2IAG1_9PSEU</name>
<dbReference type="Pfam" id="PF07729">
    <property type="entry name" value="FCD"/>
    <property type="match status" value="1"/>
</dbReference>
<keyword evidence="6" id="KW-1185">Reference proteome</keyword>
<feature type="domain" description="GntR C-terminal" evidence="4">
    <location>
        <begin position="2"/>
        <end position="66"/>
    </location>
</feature>
<evidence type="ECO:0000259" key="4">
    <source>
        <dbReference type="Pfam" id="PF07729"/>
    </source>
</evidence>
<evidence type="ECO:0000256" key="1">
    <source>
        <dbReference type="ARBA" id="ARBA00023015"/>
    </source>
</evidence>
<dbReference type="InterPro" id="IPR011711">
    <property type="entry name" value="GntR_C"/>
</dbReference>
<evidence type="ECO:0000256" key="2">
    <source>
        <dbReference type="ARBA" id="ARBA00023125"/>
    </source>
</evidence>
<protein>
    <submittedName>
        <fullName evidence="5">FCD domain-containing protein</fullName>
    </submittedName>
</protein>
<evidence type="ECO:0000256" key="3">
    <source>
        <dbReference type="ARBA" id="ARBA00023163"/>
    </source>
</evidence>